<feature type="non-terminal residue" evidence="2">
    <location>
        <position position="1"/>
    </location>
</feature>
<keyword evidence="3" id="KW-1185">Reference proteome</keyword>
<sequence>QSMMPPAEEAADMIEEAFSSAVVSPAPSPSKHQNDFESWGGRGDSESTMMPPAEKATGTIEEAAAVVSPAKEPLLSTMVDRSQAVELYQRSGDSNAHGEDRGEFTSERTVIMHRYSGFMDVRRKSEPTVMLSLPPAEEAAGAIGEADSSLVEPPLNYAPCSSQMIQHPKVVELSQGEGYPNSPREEVSSQRGKPKQSREQMIESLGLALSDSNEEEDESDEMGSDEEEEDTYPPSTPSKAIPPSMLIENPYASVTKKLASLSTQSVIDDQSEVPSGSSEVVPVSRASSQAPSLIDAMMDSIGSRLPEEPEPKKTMQEEVPSEMKTLRMEQADERETLGEKMEERREEGREGARKQRRGGTLRRAARSWGSSSDEEEEEEEDTVDGEVVRTPPIGTRTRSSDPNRVQGADTEAKQDVSAEPVSKTPAKTPSKTPSKRATKNPVKAKAPAKPPTKSPAKLPTTTVTRTRPERAAKTAALAKTPSKSDPKTPRKKAPPKSPAKPPPKTPSKSEPKTPSKR</sequence>
<feature type="region of interest" description="Disordered" evidence="1">
    <location>
        <begin position="168"/>
        <end position="247"/>
    </location>
</feature>
<feature type="compositionally biased region" description="Acidic residues" evidence="1">
    <location>
        <begin position="372"/>
        <end position="384"/>
    </location>
</feature>
<evidence type="ECO:0000256" key="1">
    <source>
        <dbReference type="SAM" id="MobiDB-lite"/>
    </source>
</evidence>
<proteinExistence type="predicted"/>
<feature type="compositionally biased region" description="Low complexity" evidence="1">
    <location>
        <begin position="272"/>
        <end position="284"/>
    </location>
</feature>
<feature type="compositionally biased region" description="Basic residues" evidence="1">
    <location>
        <begin position="354"/>
        <end position="365"/>
    </location>
</feature>
<protein>
    <submittedName>
        <fullName evidence="2">Uncharacterized protein</fullName>
    </submittedName>
</protein>
<feature type="compositionally biased region" description="Basic and acidic residues" evidence="1">
    <location>
        <begin position="324"/>
        <end position="353"/>
    </location>
</feature>
<dbReference type="EMBL" id="BTRK01000006">
    <property type="protein sequence ID" value="GMR61387.1"/>
    <property type="molecule type" value="Genomic_DNA"/>
</dbReference>
<feature type="compositionally biased region" description="Acidic residues" evidence="1">
    <location>
        <begin position="212"/>
        <end position="231"/>
    </location>
</feature>
<feature type="compositionally biased region" description="Pro residues" evidence="1">
    <location>
        <begin position="495"/>
        <end position="505"/>
    </location>
</feature>
<feature type="compositionally biased region" description="Basic and acidic residues" evidence="1">
    <location>
        <begin position="305"/>
        <end position="316"/>
    </location>
</feature>
<accession>A0AAN5DFZ7</accession>
<evidence type="ECO:0000313" key="3">
    <source>
        <dbReference type="Proteomes" id="UP001328107"/>
    </source>
</evidence>
<gene>
    <name evidence="2" type="ORF">PMAYCL1PPCAC_31582</name>
</gene>
<evidence type="ECO:0000313" key="2">
    <source>
        <dbReference type="EMBL" id="GMR61387.1"/>
    </source>
</evidence>
<comment type="caution">
    <text evidence="2">The sequence shown here is derived from an EMBL/GenBank/DDBJ whole genome shotgun (WGS) entry which is preliminary data.</text>
</comment>
<name>A0AAN5DFZ7_9BILA</name>
<feature type="region of interest" description="Disordered" evidence="1">
    <location>
        <begin position="20"/>
        <end position="55"/>
    </location>
</feature>
<feature type="compositionally biased region" description="Basic and acidic residues" evidence="1">
    <location>
        <begin position="507"/>
        <end position="517"/>
    </location>
</feature>
<organism evidence="2 3">
    <name type="scientific">Pristionchus mayeri</name>
    <dbReference type="NCBI Taxonomy" id="1317129"/>
    <lineage>
        <taxon>Eukaryota</taxon>
        <taxon>Metazoa</taxon>
        <taxon>Ecdysozoa</taxon>
        <taxon>Nematoda</taxon>
        <taxon>Chromadorea</taxon>
        <taxon>Rhabditida</taxon>
        <taxon>Rhabditina</taxon>
        <taxon>Diplogasteromorpha</taxon>
        <taxon>Diplogasteroidea</taxon>
        <taxon>Neodiplogasteridae</taxon>
        <taxon>Pristionchus</taxon>
    </lineage>
</organism>
<dbReference type="AlphaFoldDB" id="A0AAN5DFZ7"/>
<feature type="region of interest" description="Disordered" evidence="1">
    <location>
        <begin position="263"/>
        <end position="517"/>
    </location>
</feature>
<feature type="compositionally biased region" description="Low complexity" evidence="1">
    <location>
        <begin position="454"/>
        <end position="465"/>
    </location>
</feature>
<reference evidence="3" key="1">
    <citation type="submission" date="2022-10" db="EMBL/GenBank/DDBJ databases">
        <title>Genome assembly of Pristionchus species.</title>
        <authorList>
            <person name="Yoshida K."/>
            <person name="Sommer R.J."/>
        </authorList>
    </citation>
    <scope>NUCLEOTIDE SEQUENCE [LARGE SCALE GENOMIC DNA]</scope>
    <source>
        <strain evidence="3">RS5460</strain>
    </source>
</reference>
<dbReference type="Proteomes" id="UP001328107">
    <property type="component" value="Unassembled WGS sequence"/>
</dbReference>
<feature type="non-terminal residue" evidence="2">
    <location>
        <position position="517"/>
    </location>
</feature>